<keyword evidence="3" id="KW-1185">Reference proteome</keyword>
<dbReference type="eggNOG" id="COG0457">
    <property type="taxonomic scope" value="Bacteria"/>
</dbReference>
<dbReference type="EnsemblBacteria" id="ABY36565">
    <property type="protein sequence ID" value="ABY36565"/>
    <property type="gene ID" value="Caur_3380"/>
</dbReference>
<dbReference type="AlphaFoldDB" id="A9WJU9"/>
<sequence length="451" mass="51500">MDFSEQLERFIARVDKRRTPALIIPGSRQADTAALLIAALRPERVAFLLTPETTNFPAQMAERLGRQPDAGWLCKTARYTDINQVYRELRAVIEAWSDLEREQILVDLTGGTKPMTVGLAKAAYVLGLGTVYIESDYAQNRVIPGTQRLIEPSDPYEVFGDLEAGEARRFFNAHDYVSAERIYADLARRVPAEDGTFYACMAQLARAYTQWESFDITTAVKTMADLLAHPLPARLALYQSTLHDHYQALISLDATIKAMSNQQQALTTLANRQAILPLLGSLYANALRRETQRRYDTAALLRYRCLELMSQHRLATRGVWVEKPDLDQLKAQIPDLDRSYRAVERTLGFRERGLQPNRDGQYSSITLLNGYMLLTALSDPLIQTITLTDIRQRVNVRNKSILAHGFRQITEAEYREFARVVEQLLDQFFTIAQEQRSSWEERYRFIELPAT</sequence>
<dbReference type="Pfam" id="PF22205">
    <property type="entry name" value="Csm6_6H"/>
    <property type="match status" value="1"/>
</dbReference>
<protein>
    <submittedName>
        <fullName evidence="2">CRISPR-associated protein, TIGR02710 family</fullName>
    </submittedName>
</protein>
<evidence type="ECO:0000313" key="2">
    <source>
        <dbReference type="EMBL" id="ABY36565.1"/>
    </source>
</evidence>
<proteinExistence type="predicted"/>
<dbReference type="RefSeq" id="WP_012259218.1">
    <property type="nucleotide sequence ID" value="NC_010175.1"/>
</dbReference>
<dbReference type="CDD" id="cd09702">
    <property type="entry name" value="Csx1_III-U"/>
    <property type="match status" value="1"/>
</dbReference>
<dbReference type="Proteomes" id="UP000002008">
    <property type="component" value="Chromosome"/>
</dbReference>
<accession>A9WJU9</accession>
<dbReference type="STRING" id="324602.Caur_3380"/>
<gene>
    <name evidence="2" type="ordered locus">Caur_3380</name>
</gene>
<dbReference type="NCBIfam" id="TIGR02710">
    <property type="entry name" value="TIGR02710 family CRISPR-associated CARF protein"/>
    <property type="match status" value="1"/>
</dbReference>
<dbReference type="Gene3D" id="3.40.50.10770">
    <property type="entry name" value="Hypothetical protein VC1899 like domain (Restriction endonuclease-like)"/>
    <property type="match status" value="1"/>
</dbReference>
<dbReference type="HOGENOM" id="CLU_045222_0_0_0"/>
<dbReference type="InterPro" id="IPR014082">
    <property type="entry name" value="CRISPR-assoc_prot_Cas02710"/>
</dbReference>
<dbReference type="EMBL" id="CP000909">
    <property type="protein sequence ID" value="ABY36565.1"/>
    <property type="molecule type" value="Genomic_DNA"/>
</dbReference>
<dbReference type="InParanoid" id="A9WJU9"/>
<evidence type="ECO:0000313" key="3">
    <source>
        <dbReference type="Proteomes" id="UP000002008"/>
    </source>
</evidence>
<dbReference type="SUPFAM" id="SSF52980">
    <property type="entry name" value="Restriction endonuclease-like"/>
    <property type="match status" value="1"/>
</dbReference>
<dbReference type="InterPro" id="IPR054008">
    <property type="entry name" value="Csm6_6H"/>
</dbReference>
<dbReference type="InterPro" id="IPR011335">
    <property type="entry name" value="Restrct_endonuc-II-like"/>
</dbReference>
<name>A9WJU9_CHLAA</name>
<dbReference type="PATRIC" id="fig|324602.8.peg.3802"/>
<feature type="domain" description="Csm6 6H" evidence="1">
    <location>
        <begin position="159"/>
        <end position="225"/>
    </location>
</feature>
<dbReference type="Pfam" id="PF09670">
    <property type="entry name" value="Cas_Cas02710"/>
    <property type="match status" value="1"/>
</dbReference>
<organism evidence="2 3">
    <name type="scientific">Chloroflexus aurantiacus (strain ATCC 29366 / DSM 635 / J-10-fl)</name>
    <dbReference type="NCBI Taxonomy" id="324602"/>
    <lineage>
        <taxon>Bacteria</taxon>
        <taxon>Bacillati</taxon>
        <taxon>Chloroflexota</taxon>
        <taxon>Chloroflexia</taxon>
        <taxon>Chloroflexales</taxon>
        <taxon>Chloroflexineae</taxon>
        <taxon>Chloroflexaceae</taxon>
        <taxon>Chloroflexus</taxon>
    </lineage>
</organism>
<evidence type="ECO:0000259" key="1">
    <source>
        <dbReference type="Pfam" id="PF22205"/>
    </source>
</evidence>
<dbReference type="KEGG" id="cau:Caur_3380"/>
<reference evidence="3" key="1">
    <citation type="journal article" date="2011" name="BMC Genomics">
        <title>Complete genome sequence of the filamentous anoxygenic phototrophic bacterium Chloroflexus aurantiacus.</title>
        <authorList>
            <person name="Tang K.H."/>
            <person name="Barry K."/>
            <person name="Chertkov O."/>
            <person name="Dalin E."/>
            <person name="Han C.S."/>
            <person name="Hauser L.J."/>
            <person name="Honchak B.M."/>
            <person name="Karbach L.E."/>
            <person name="Land M.L."/>
            <person name="Lapidus A."/>
            <person name="Larimer F.W."/>
            <person name="Mikhailova N."/>
            <person name="Pitluck S."/>
            <person name="Pierson B.K."/>
            <person name="Blankenship R.E."/>
        </authorList>
    </citation>
    <scope>NUCLEOTIDE SEQUENCE [LARGE SCALE GENOMIC DNA]</scope>
    <source>
        <strain evidence="3">ATCC 29366 / DSM 635 / J-10-fl</strain>
    </source>
</reference>